<comment type="cofactor">
    <cofactor evidence="12">
        <name>pyridoxal 5'-phosphate</name>
        <dbReference type="ChEBI" id="CHEBI:597326"/>
    </cofactor>
    <text evidence="12">Binds 1 pyridoxal phosphate per subunit.</text>
</comment>
<comment type="function">
    <text evidence="12">Catalyzes the reversible conversion of 3-phosphohydroxypyruvate to phosphoserine and of 3-hydroxy-2-oxo-4-phosphonooxybutanoate to phosphohydroxythreonine.</text>
</comment>
<keyword evidence="5 12" id="KW-0028">Amino-acid biosynthesis</keyword>
<feature type="binding site" evidence="12">
    <location>
        <position position="152"/>
    </location>
    <ligand>
        <name>pyridoxal 5'-phosphate</name>
        <dbReference type="ChEBI" id="CHEBI:597326"/>
    </ligand>
</feature>
<evidence type="ECO:0000256" key="4">
    <source>
        <dbReference type="ARBA" id="ARBA00022576"/>
    </source>
</evidence>
<comment type="pathway">
    <text evidence="2 12">Amino-acid biosynthesis; L-serine biosynthesis; L-serine from 3-phospho-D-glycerate: step 2/3.</text>
</comment>
<dbReference type="RefSeq" id="WP_133502497.1">
    <property type="nucleotide sequence ID" value="NZ_SNXC01000009.1"/>
</dbReference>
<dbReference type="EC" id="2.6.1.52" evidence="12"/>
<evidence type="ECO:0000256" key="1">
    <source>
        <dbReference type="ARBA" id="ARBA00004915"/>
    </source>
</evidence>
<dbReference type="EMBL" id="SNXC01000009">
    <property type="protein sequence ID" value="TDO99655.1"/>
    <property type="molecule type" value="Genomic_DNA"/>
</dbReference>
<dbReference type="GO" id="GO:0006564">
    <property type="term" value="P:L-serine biosynthetic process"/>
    <property type="evidence" value="ECO:0007669"/>
    <property type="project" value="UniProtKB-UniRule"/>
</dbReference>
<evidence type="ECO:0000313" key="15">
    <source>
        <dbReference type="Proteomes" id="UP000294656"/>
    </source>
</evidence>
<feature type="binding site" evidence="12">
    <location>
        <begin position="76"/>
        <end position="77"/>
    </location>
    <ligand>
        <name>pyridoxal 5'-phosphate</name>
        <dbReference type="ChEBI" id="CHEBI:597326"/>
    </ligand>
</feature>
<comment type="caution">
    <text evidence="14">The sequence shown here is derived from an EMBL/GenBank/DDBJ whole genome shotgun (WGS) entry which is preliminary data.</text>
</comment>
<evidence type="ECO:0000259" key="13">
    <source>
        <dbReference type="Pfam" id="PF00266"/>
    </source>
</evidence>
<evidence type="ECO:0000256" key="7">
    <source>
        <dbReference type="ARBA" id="ARBA00022898"/>
    </source>
</evidence>
<feature type="binding site" evidence="12">
    <location>
        <begin position="237"/>
        <end position="238"/>
    </location>
    <ligand>
        <name>pyridoxal 5'-phosphate</name>
        <dbReference type="ChEBI" id="CHEBI:597326"/>
    </ligand>
</feature>
<keyword evidence="12" id="KW-0963">Cytoplasm</keyword>
<keyword evidence="4 12" id="KW-0032">Aminotransferase</keyword>
<keyword evidence="6 12" id="KW-0808">Transferase</keyword>
<proteinExistence type="inferred from homology"/>
<dbReference type="Gene3D" id="3.90.1150.10">
    <property type="entry name" value="Aspartate Aminotransferase, domain 1"/>
    <property type="match status" value="1"/>
</dbReference>
<dbReference type="AlphaFoldDB" id="A0A4R6MEI3"/>
<dbReference type="Proteomes" id="UP000294656">
    <property type="component" value="Unassembled WGS sequence"/>
</dbReference>
<dbReference type="PANTHER" id="PTHR43247:SF1">
    <property type="entry name" value="PHOSPHOSERINE AMINOTRANSFERASE"/>
    <property type="match status" value="1"/>
</dbReference>
<evidence type="ECO:0000256" key="10">
    <source>
        <dbReference type="ARBA" id="ARBA00047630"/>
    </source>
</evidence>
<dbReference type="HAMAP" id="MF_00160">
    <property type="entry name" value="SerC_aminotrans_5"/>
    <property type="match status" value="1"/>
</dbReference>
<dbReference type="InterPro" id="IPR015421">
    <property type="entry name" value="PyrdxlP-dep_Trfase_major"/>
</dbReference>
<comment type="subcellular location">
    <subcellularLocation>
        <location evidence="12">Cytoplasm</location>
    </subcellularLocation>
</comment>
<dbReference type="NCBIfam" id="NF003764">
    <property type="entry name" value="PRK05355.1"/>
    <property type="match status" value="1"/>
</dbReference>
<name>A0A4R6MEI3_9GAMM</name>
<dbReference type="InterPro" id="IPR000192">
    <property type="entry name" value="Aminotrans_V_dom"/>
</dbReference>
<keyword evidence="8 12" id="KW-0664">Pyridoxine biosynthesis</keyword>
<feature type="binding site" evidence="12">
    <location>
        <position position="42"/>
    </location>
    <ligand>
        <name>L-glutamate</name>
        <dbReference type="ChEBI" id="CHEBI:29985"/>
    </ligand>
</feature>
<evidence type="ECO:0000256" key="11">
    <source>
        <dbReference type="ARBA" id="ARBA00049007"/>
    </source>
</evidence>
<comment type="similarity">
    <text evidence="3 12">Belongs to the class-V pyridoxal-phosphate-dependent aminotransferase family. SerC subfamily.</text>
</comment>
<evidence type="ECO:0000256" key="8">
    <source>
        <dbReference type="ARBA" id="ARBA00023096"/>
    </source>
</evidence>
<evidence type="ECO:0000256" key="9">
    <source>
        <dbReference type="ARBA" id="ARBA00023299"/>
    </source>
</evidence>
<dbReference type="GO" id="GO:0004648">
    <property type="term" value="F:O-phospho-L-serine:2-oxoglutarate aminotransferase activity"/>
    <property type="evidence" value="ECO:0007669"/>
    <property type="project" value="UniProtKB-UniRule"/>
</dbReference>
<feature type="binding site" evidence="12">
    <location>
        <position position="9"/>
    </location>
    <ligand>
        <name>L-glutamate</name>
        <dbReference type="ChEBI" id="CHEBI:29985"/>
    </ligand>
</feature>
<dbReference type="Gene3D" id="3.40.640.10">
    <property type="entry name" value="Type I PLP-dependent aspartate aminotransferase-like (Major domain)"/>
    <property type="match status" value="1"/>
</dbReference>
<dbReference type="InterPro" id="IPR015422">
    <property type="entry name" value="PyrdxlP-dep_Trfase_small"/>
</dbReference>
<dbReference type="GO" id="GO:0030170">
    <property type="term" value="F:pyridoxal phosphate binding"/>
    <property type="evidence" value="ECO:0007669"/>
    <property type="project" value="UniProtKB-UniRule"/>
</dbReference>
<dbReference type="OrthoDB" id="9809412at2"/>
<dbReference type="GO" id="GO:0005737">
    <property type="term" value="C:cytoplasm"/>
    <property type="evidence" value="ECO:0007669"/>
    <property type="project" value="UniProtKB-SubCell"/>
</dbReference>
<keyword evidence="15" id="KW-1185">Reference proteome</keyword>
<dbReference type="UniPathway" id="UPA00135">
    <property type="reaction ID" value="UER00197"/>
</dbReference>
<keyword evidence="7 12" id="KW-0663">Pyridoxal phosphate</keyword>
<dbReference type="FunFam" id="3.40.640.10:FF:000010">
    <property type="entry name" value="Phosphoserine aminotransferase"/>
    <property type="match status" value="1"/>
</dbReference>
<dbReference type="PANTHER" id="PTHR43247">
    <property type="entry name" value="PHOSPHOSERINE AMINOTRANSFERASE"/>
    <property type="match status" value="1"/>
</dbReference>
<accession>A0A4R6MEI3</accession>
<feature type="binding site" evidence="12">
    <location>
        <position position="194"/>
    </location>
    <ligand>
        <name>pyridoxal 5'-phosphate</name>
        <dbReference type="ChEBI" id="CHEBI:597326"/>
    </ligand>
</feature>
<feature type="binding site" evidence="12">
    <location>
        <position position="102"/>
    </location>
    <ligand>
        <name>pyridoxal 5'-phosphate</name>
        <dbReference type="ChEBI" id="CHEBI:597326"/>
    </ligand>
</feature>
<dbReference type="InterPro" id="IPR015424">
    <property type="entry name" value="PyrdxlP-dep_Trfase"/>
</dbReference>
<feature type="modified residue" description="N6-(pyridoxal phosphate)lysine" evidence="12">
    <location>
        <position position="195"/>
    </location>
</feature>
<comment type="catalytic activity">
    <reaction evidence="11 12">
        <text>O-phospho-L-serine + 2-oxoglutarate = 3-phosphooxypyruvate + L-glutamate</text>
        <dbReference type="Rhea" id="RHEA:14329"/>
        <dbReference type="ChEBI" id="CHEBI:16810"/>
        <dbReference type="ChEBI" id="CHEBI:18110"/>
        <dbReference type="ChEBI" id="CHEBI:29985"/>
        <dbReference type="ChEBI" id="CHEBI:57524"/>
        <dbReference type="EC" id="2.6.1.52"/>
    </reaction>
</comment>
<keyword evidence="9 12" id="KW-0718">Serine biosynthesis</keyword>
<dbReference type="GO" id="GO:0008615">
    <property type="term" value="P:pyridoxine biosynthetic process"/>
    <property type="evidence" value="ECO:0007669"/>
    <property type="project" value="UniProtKB-UniRule"/>
</dbReference>
<comment type="catalytic activity">
    <reaction evidence="10 12">
        <text>4-(phosphooxy)-L-threonine + 2-oxoglutarate = (R)-3-hydroxy-2-oxo-4-phosphooxybutanoate + L-glutamate</text>
        <dbReference type="Rhea" id="RHEA:16573"/>
        <dbReference type="ChEBI" id="CHEBI:16810"/>
        <dbReference type="ChEBI" id="CHEBI:29985"/>
        <dbReference type="ChEBI" id="CHEBI:58452"/>
        <dbReference type="ChEBI" id="CHEBI:58538"/>
        <dbReference type="EC" id="2.6.1.52"/>
    </reaction>
</comment>
<evidence type="ECO:0000256" key="3">
    <source>
        <dbReference type="ARBA" id="ARBA00006904"/>
    </source>
</evidence>
<evidence type="ECO:0000256" key="12">
    <source>
        <dbReference type="HAMAP-Rule" id="MF_00160"/>
    </source>
</evidence>
<dbReference type="InterPro" id="IPR022278">
    <property type="entry name" value="Pser_aminoTfrase"/>
</dbReference>
<dbReference type="NCBIfam" id="TIGR01364">
    <property type="entry name" value="serC_1"/>
    <property type="match status" value="1"/>
</dbReference>
<evidence type="ECO:0000256" key="6">
    <source>
        <dbReference type="ARBA" id="ARBA00022679"/>
    </source>
</evidence>
<comment type="subunit">
    <text evidence="12">Homodimer.</text>
</comment>
<sequence>MSRSFNFCSGPAALPEAVLKKAQSELLDWHGAGVSVMEMSHRSSEFTSILESAKTRLIRLLDIPSNYEVLFVQGGASTLFAQIPANFIADHTSACYLDTGAWSAKAIKEAKKYTNVVVSGSTKDKNYTTVPAWDSLNLDENAAYLHLTPNETIGGVEFDDLPETDLPIIADLSSTILSRSIDVSKYGMIYAGAQKNVGPAGVVICIVRKDLLERCDNDRLPSTWSFANLAKNNSMINTPPTFAIYLADLVFEWLEGQGGVEAIEKVNEAKAERLYRAIDESKLYSNPIELKYRSRMNVPFVLADESLESLFLQESEEAGLKTLAGHRSVGGMRASIYNAMPMEGVDALIKFMQDFEMRHYGA</sequence>
<dbReference type="UniPathway" id="UPA00244">
    <property type="reaction ID" value="UER00311"/>
</dbReference>
<dbReference type="Pfam" id="PF00266">
    <property type="entry name" value="Aminotran_5"/>
    <property type="match status" value="1"/>
</dbReference>
<dbReference type="PIRSF" id="PIRSF000525">
    <property type="entry name" value="SerC"/>
    <property type="match status" value="1"/>
</dbReference>
<evidence type="ECO:0000256" key="2">
    <source>
        <dbReference type="ARBA" id="ARBA00005099"/>
    </source>
</evidence>
<organism evidence="14 15">
    <name type="scientific">Marinomonas balearica</name>
    <dbReference type="NCBI Taxonomy" id="491947"/>
    <lineage>
        <taxon>Bacteria</taxon>
        <taxon>Pseudomonadati</taxon>
        <taxon>Pseudomonadota</taxon>
        <taxon>Gammaproteobacteria</taxon>
        <taxon>Oceanospirillales</taxon>
        <taxon>Oceanospirillaceae</taxon>
        <taxon>Marinomonas</taxon>
    </lineage>
</organism>
<protein>
    <recommendedName>
        <fullName evidence="12">Phosphoserine aminotransferase</fullName>
        <ecNumber evidence="12">2.6.1.52</ecNumber>
    </recommendedName>
    <alternativeName>
        <fullName evidence="12">Phosphohydroxythreonine aminotransferase</fullName>
        <shortName evidence="12">PSAT</shortName>
    </alternativeName>
</protein>
<comment type="pathway">
    <text evidence="1 12">Cofactor biosynthesis; pyridoxine 5'-phosphate biosynthesis; pyridoxine 5'-phosphate from D-erythrose 4-phosphate: step 3/5.</text>
</comment>
<dbReference type="SUPFAM" id="SSF53383">
    <property type="entry name" value="PLP-dependent transferases"/>
    <property type="match status" value="1"/>
</dbReference>
<dbReference type="FunFam" id="3.90.1150.10:FF:000006">
    <property type="entry name" value="Phosphoserine aminotransferase"/>
    <property type="match status" value="1"/>
</dbReference>
<reference evidence="14 15" key="1">
    <citation type="submission" date="2019-03" db="EMBL/GenBank/DDBJ databases">
        <title>Genomic Encyclopedia of Type Strains, Phase III (KMG-III): the genomes of soil and plant-associated and newly described type strains.</title>
        <authorList>
            <person name="Whitman W."/>
        </authorList>
    </citation>
    <scope>NUCLEOTIDE SEQUENCE [LARGE SCALE GENOMIC DNA]</scope>
    <source>
        <strain evidence="14 15">CECT 7378</strain>
    </source>
</reference>
<evidence type="ECO:0000256" key="5">
    <source>
        <dbReference type="ARBA" id="ARBA00022605"/>
    </source>
</evidence>
<gene>
    <name evidence="12" type="primary">serC</name>
    <name evidence="14" type="ORF">DFP79_0642</name>
</gene>
<evidence type="ECO:0000313" key="14">
    <source>
        <dbReference type="EMBL" id="TDO99655.1"/>
    </source>
</evidence>
<feature type="binding site" evidence="12">
    <location>
        <position position="171"/>
    </location>
    <ligand>
        <name>pyridoxal 5'-phosphate</name>
        <dbReference type="ChEBI" id="CHEBI:597326"/>
    </ligand>
</feature>
<feature type="domain" description="Aminotransferase class V" evidence="13">
    <location>
        <begin position="5"/>
        <end position="348"/>
    </location>
</feature>